<accession>A0A520KFZ8</accession>
<organism evidence="8 10">
    <name type="scientific">Thermoproteota archaeon</name>
    <dbReference type="NCBI Taxonomy" id="2056631"/>
    <lineage>
        <taxon>Archaea</taxon>
        <taxon>Thermoproteota</taxon>
    </lineage>
</organism>
<comment type="caution">
    <text evidence="8">The sequence shown here is derived from an EMBL/GenBank/DDBJ whole genome shotgun (WGS) entry which is preliminary data.</text>
</comment>
<sequence length="247" mass="27997">MILYAAEVIPISFSDYPKEPCCVIFLAGCNFNCGYCQNWKLKKISKEYETNIEKIKEMISKNNLITACKITGGEPLLQHEAVIEIGKFVKSLKLKFGIDTNASLPNALRKVIPLLDLISIDIKAALNRDAYLKIIGVDPPLSSIKESLEIALKSNAYVDIRIPVIPGYNDDSETIRSIEKTLIELGYEEKAEKNMASITLLEFVPENAHFEEFKKLRNPSLEDLMKLKSYFKIKNVKISHRLYSNYG</sequence>
<dbReference type="CDD" id="cd01335">
    <property type="entry name" value="Radical_SAM"/>
    <property type="match status" value="1"/>
</dbReference>
<evidence type="ECO:0000313" key="11">
    <source>
        <dbReference type="Proteomes" id="UP000317265"/>
    </source>
</evidence>
<dbReference type="InterPro" id="IPR012840">
    <property type="entry name" value="NrdG2"/>
</dbReference>
<dbReference type="PROSITE" id="PS51918">
    <property type="entry name" value="RADICAL_SAM"/>
    <property type="match status" value="1"/>
</dbReference>
<proteinExistence type="predicted"/>
<dbReference type="GO" id="GO:0051539">
    <property type="term" value="F:4 iron, 4 sulfur cluster binding"/>
    <property type="evidence" value="ECO:0007669"/>
    <property type="project" value="UniProtKB-KW"/>
</dbReference>
<evidence type="ECO:0000256" key="5">
    <source>
        <dbReference type="ARBA" id="ARBA00023004"/>
    </source>
</evidence>
<keyword evidence="4" id="KW-0479">Metal-binding</keyword>
<keyword evidence="5" id="KW-0408">Iron</keyword>
<dbReference type="Pfam" id="PF04055">
    <property type="entry name" value="Radical_SAM"/>
    <property type="match status" value="1"/>
</dbReference>
<protein>
    <submittedName>
        <fullName evidence="8">Radical SAM protein</fullName>
    </submittedName>
</protein>
<dbReference type="PANTHER" id="PTHR30352">
    <property type="entry name" value="PYRUVATE FORMATE-LYASE-ACTIVATING ENZYME"/>
    <property type="match status" value="1"/>
</dbReference>
<keyword evidence="3" id="KW-0949">S-adenosyl-L-methionine</keyword>
<dbReference type="SUPFAM" id="SSF102114">
    <property type="entry name" value="Radical SAM enzymes"/>
    <property type="match status" value="1"/>
</dbReference>
<evidence type="ECO:0000256" key="6">
    <source>
        <dbReference type="ARBA" id="ARBA00023014"/>
    </source>
</evidence>
<feature type="domain" description="Radical SAM core" evidence="7">
    <location>
        <begin position="14"/>
        <end position="234"/>
    </location>
</feature>
<reference evidence="9 11" key="1">
    <citation type="journal article" date="2019" name="Nat. Microbiol.">
        <title>Expanding anaerobic alkane metabolism in the domain of Archaea.</title>
        <authorList>
            <person name="Wang Y."/>
            <person name="Wegener G."/>
            <person name="Hou J."/>
            <person name="Wang F."/>
            <person name="Xiao X."/>
        </authorList>
    </citation>
    <scope>NUCLEOTIDE SEQUENCE [LARGE SCALE GENOMIC DNA]</scope>
    <source>
        <strain evidence="9">WYZ-LMO11</strain>
    </source>
</reference>
<dbReference type="Gene3D" id="3.20.20.70">
    <property type="entry name" value="Aldolase class I"/>
    <property type="match status" value="1"/>
</dbReference>
<evidence type="ECO:0000313" key="9">
    <source>
        <dbReference type="EMBL" id="TDA38697.1"/>
    </source>
</evidence>
<name>A0A520KFZ8_9CREN</name>
<dbReference type="PANTHER" id="PTHR30352:SF5">
    <property type="entry name" value="PYRUVATE FORMATE-LYASE 1-ACTIVATING ENZYME"/>
    <property type="match status" value="1"/>
</dbReference>
<reference evidence="8 10" key="2">
    <citation type="journal article" date="2019" name="Nat. Microbiol.">
        <title>Wide diversity of methane and short-chain alkane metabolisms in uncultured archaea.</title>
        <authorList>
            <person name="Borrel G."/>
            <person name="Adam P.S."/>
            <person name="McKay L.J."/>
            <person name="Chen L.X."/>
            <person name="Sierra-Garcia I.N."/>
            <person name="Sieber C.M."/>
            <person name="Letourneur Q."/>
            <person name="Ghozlane A."/>
            <person name="Andersen G.L."/>
            <person name="Li W.J."/>
            <person name="Hallam S.J."/>
            <person name="Muyzer G."/>
            <person name="de Oliveira V.M."/>
            <person name="Inskeep W.P."/>
            <person name="Banfield J.F."/>
            <person name="Gribaldo S."/>
        </authorList>
    </citation>
    <scope>NUCLEOTIDE SEQUENCE [LARGE SCALE GENOMIC DNA]</scope>
    <source>
        <strain evidence="8">Verst-YHS</strain>
    </source>
</reference>
<dbReference type="InterPro" id="IPR034457">
    <property type="entry name" value="Organic_radical-activating"/>
</dbReference>
<dbReference type="EMBL" id="QNVI01000044">
    <property type="protein sequence ID" value="TDA38697.1"/>
    <property type="molecule type" value="Genomic_DNA"/>
</dbReference>
<dbReference type="SFLD" id="SFLDS00029">
    <property type="entry name" value="Radical_SAM"/>
    <property type="match status" value="1"/>
</dbReference>
<keyword evidence="2" id="KW-0004">4Fe-4S</keyword>
<evidence type="ECO:0000256" key="2">
    <source>
        <dbReference type="ARBA" id="ARBA00022485"/>
    </source>
</evidence>
<dbReference type="InterPro" id="IPR013785">
    <property type="entry name" value="Aldolase_TIM"/>
</dbReference>
<evidence type="ECO:0000313" key="8">
    <source>
        <dbReference type="EMBL" id="RZN56524.1"/>
    </source>
</evidence>
<dbReference type="Proteomes" id="UP000316080">
    <property type="component" value="Unassembled WGS sequence"/>
</dbReference>
<dbReference type="Proteomes" id="UP000317265">
    <property type="component" value="Unassembled WGS sequence"/>
</dbReference>
<dbReference type="AlphaFoldDB" id="A0A520KFZ8"/>
<dbReference type="GO" id="GO:0003824">
    <property type="term" value="F:catalytic activity"/>
    <property type="evidence" value="ECO:0007669"/>
    <property type="project" value="InterPro"/>
</dbReference>
<dbReference type="InterPro" id="IPR007197">
    <property type="entry name" value="rSAM"/>
</dbReference>
<dbReference type="GO" id="GO:0046872">
    <property type="term" value="F:metal ion binding"/>
    <property type="evidence" value="ECO:0007669"/>
    <property type="project" value="UniProtKB-KW"/>
</dbReference>
<gene>
    <name evidence="9" type="ORF">DSO09_03810</name>
    <name evidence="8" type="ORF">EF809_02580</name>
</gene>
<dbReference type="EMBL" id="RXIH01000022">
    <property type="protein sequence ID" value="RZN56524.1"/>
    <property type="molecule type" value="Genomic_DNA"/>
</dbReference>
<evidence type="ECO:0000259" key="7">
    <source>
        <dbReference type="PROSITE" id="PS51918"/>
    </source>
</evidence>
<evidence type="ECO:0000256" key="4">
    <source>
        <dbReference type="ARBA" id="ARBA00022723"/>
    </source>
</evidence>
<dbReference type="InterPro" id="IPR058240">
    <property type="entry name" value="rSAM_sf"/>
</dbReference>
<comment type="cofactor">
    <cofactor evidence="1">
        <name>[4Fe-4S] cluster</name>
        <dbReference type="ChEBI" id="CHEBI:49883"/>
    </cofactor>
</comment>
<dbReference type="SFLD" id="SFLDG01094">
    <property type="entry name" value="Uncharacterised_Radical_SAM_Su"/>
    <property type="match status" value="1"/>
</dbReference>
<evidence type="ECO:0000313" key="10">
    <source>
        <dbReference type="Proteomes" id="UP000316080"/>
    </source>
</evidence>
<evidence type="ECO:0000256" key="1">
    <source>
        <dbReference type="ARBA" id="ARBA00001966"/>
    </source>
</evidence>
<keyword evidence="6" id="KW-0411">Iron-sulfur</keyword>
<evidence type="ECO:0000256" key="3">
    <source>
        <dbReference type="ARBA" id="ARBA00022691"/>
    </source>
</evidence>